<gene>
    <name evidence="10" type="primary">LAG1</name>
    <name evidence="10" type="ORF">O9K51_03469</name>
</gene>
<feature type="compositionally biased region" description="Acidic residues" evidence="7">
    <location>
        <begin position="404"/>
        <end position="415"/>
    </location>
</feature>
<comment type="caution">
    <text evidence="10">The sequence shown here is derived from an EMBL/GenBank/DDBJ whole genome shotgun (WGS) entry which is preliminary data.</text>
</comment>
<evidence type="ECO:0000256" key="1">
    <source>
        <dbReference type="ARBA" id="ARBA00004141"/>
    </source>
</evidence>
<feature type="domain" description="TLC" evidence="9">
    <location>
        <begin position="160"/>
        <end position="397"/>
    </location>
</feature>
<evidence type="ECO:0000313" key="10">
    <source>
        <dbReference type="EMBL" id="KAJ6445067.1"/>
    </source>
</evidence>
<dbReference type="Pfam" id="PF03798">
    <property type="entry name" value="TRAM_LAG1_CLN8"/>
    <property type="match status" value="1"/>
</dbReference>
<name>A0AB34G2Y7_9HYPO</name>
<evidence type="ECO:0000256" key="3">
    <source>
        <dbReference type="ARBA" id="ARBA00022692"/>
    </source>
</evidence>
<keyword evidence="11" id="KW-1185">Reference proteome</keyword>
<feature type="compositionally biased region" description="Basic and acidic residues" evidence="7">
    <location>
        <begin position="423"/>
        <end position="439"/>
    </location>
</feature>
<feature type="transmembrane region" description="Helical" evidence="8">
    <location>
        <begin position="165"/>
        <end position="183"/>
    </location>
</feature>
<dbReference type="SMART" id="SM00724">
    <property type="entry name" value="TLC"/>
    <property type="match status" value="1"/>
</dbReference>
<feature type="transmembrane region" description="Helical" evidence="8">
    <location>
        <begin position="124"/>
        <end position="144"/>
    </location>
</feature>
<feature type="transmembrane region" description="Helical" evidence="8">
    <location>
        <begin position="293"/>
        <end position="317"/>
    </location>
</feature>
<evidence type="ECO:0000256" key="4">
    <source>
        <dbReference type="ARBA" id="ARBA00022989"/>
    </source>
</evidence>
<dbReference type="AlphaFoldDB" id="A0AB34G2Y7"/>
<keyword evidence="3 6" id="KW-0812">Transmembrane</keyword>
<dbReference type="GO" id="GO:0016020">
    <property type="term" value="C:membrane"/>
    <property type="evidence" value="ECO:0007669"/>
    <property type="project" value="UniProtKB-SubCell"/>
</dbReference>
<evidence type="ECO:0000256" key="7">
    <source>
        <dbReference type="SAM" id="MobiDB-lite"/>
    </source>
</evidence>
<comment type="similarity">
    <text evidence="2">Belongs to the sphingosine N-acyltransferase family.</text>
</comment>
<dbReference type="PANTHER" id="PTHR12560:SF0">
    <property type="entry name" value="LD18904P"/>
    <property type="match status" value="1"/>
</dbReference>
<dbReference type="Proteomes" id="UP001163105">
    <property type="component" value="Unassembled WGS sequence"/>
</dbReference>
<dbReference type="PANTHER" id="PTHR12560">
    <property type="entry name" value="LONGEVITY ASSURANCE FACTOR 1 LAG1"/>
    <property type="match status" value="1"/>
</dbReference>
<organism evidence="10 11">
    <name type="scientific">Purpureocillium lavendulum</name>
    <dbReference type="NCBI Taxonomy" id="1247861"/>
    <lineage>
        <taxon>Eukaryota</taxon>
        <taxon>Fungi</taxon>
        <taxon>Dikarya</taxon>
        <taxon>Ascomycota</taxon>
        <taxon>Pezizomycotina</taxon>
        <taxon>Sordariomycetes</taxon>
        <taxon>Hypocreomycetidae</taxon>
        <taxon>Hypocreales</taxon>
        <taxon>Ophiocordycipitaceae</taxon>
        <taxon>Purpureocillium</taxon>
    </lineage>
</organism>
<dbReference type="PROSITE" id="PS50922">
    <property type="entry name" value="TLC"/>
    <property type="match status" value="1"/>
</dbReference>
<evidence type="ECO:0000256" key="2">
    <source>
        <dbReference type="ARBA" id="ARBA00009808"/>
    </source>
</evidence>
<feature type="transmembrane region" description="Helical" evidence="8">
    <location>
        <begin position="369"/>
        <end position="389"/>
    </location>
</feature>
<keyword evidence="5 6" id="KW-0472">Membrane</keyword>
<sequence>MTPPSTSTTMSEFTGIVSPPLAEAARALNVAKGRARSFSASAAMKPQGLATWLLENQTRPSPRWSLDLAVDGRGAGIAFNLLTLLSVSHVCLPRARPYTSQFFSLSGYNPTTGKYATSSGDLCFVAFFVVLLSGLRAGAIDYLLQPLGRRWGISKQKVVTRFAEQAWLVVFCAVSGPVGFWLYRSSSYYLGMEALWTDWPDRELSGPMKTYFLAQLAFWIQQIVVVNIEKRRSDHWPMVWHHIVTVMLVGGSYAYHQTKVGNLIMVLMDTVELFLPLAKCLKYLELRKACDATFVVFMAWWFVARHGFFLRICWSIYAELPRVVPPGCYIGGANDLRGPLPVPDGWSHLVEPLYRPEGIICWYDGVRWAFLYCLLFLQALLMMWFVLIVRVALRVLNGKAVEDERSDDEGDESDEGTTATGRGKGEGNDAGEHEGVVPRTADMARQRVAADKAK</sequence>
<protein>
    <submittedName>
        <fullName evidence="10">TRAM1-like protein &amp; fumonisin</fullName>
    </submittedName>
</protein>
<keyword evidence="4 8" id="KW-1133">Transmembrane helix</keyword>
<proteinExistence type="inferred from homology"/>
<feature type="region of interest" description="Disordered" evidence="7">
    <location>
        <begin position="403"/>
        <end position="439"/>
    </location>
</feature>
<evidence type="ECO:0000259" key="9">
    <source>
        <dbReference type="PROSITE" id="PS50922"/>
    </source>
</evidence>
<dbReference type="EMBL" id="JAQHRD010000002">
    <property type="protein sequence ID" value="KAJ6445067.1"/>
    <property type="molecule type" value="Genomic_DNA"/>
</dbReference>
<reference evidence="10" key="1">
    <citation type="submission" date="2023-01" db="EMBL/GenBank/DDBJ databases">
        <title>The growth and conidiation of Purpureocillium lavendulum are regulated by nitrogen source and histone H3K14 acetylation.</title>
        <authorList>
            <person name="Tang P."/>
            <person name="Han J."/>
            <person name="Zhang C."/>
            <person name="Tang P."/>
            <person name="Qi F."/>
            <person name="Zhang K."/>
            <person name="Liang L."/>
        </authorList>
    </citation>
    <scope>NUCLEOTIDE SEQUENCE</scope>
    <source>
        <strain evidence="10">YMF1.00683</strain>
    </source>
</reference>
<comment type="subcellular location">
    <subcellularLocation>
        <location evidence="1">Membrane</location>
        <topology evidence="1">Multi-pass membrane protein</topology>
    </subcellularLocation>
</comment>
<evidence type="ECO:0000256" key="5">
    <source>
        <dbReference type="ARBA" id="ARBA00023136"/>
    </source>
</evidence>
<dbReference type="GO" id="GO:0046513">
    <property type="term" value="P:ceramide biosynthetic process"/>
    <property type="evidence" value="ECO:0007669"/>
    <property type="project" value="InterPro"/>
</dbReference>
<evidence type="ECO:0000313" key="11">
    <source>
        <dbReference type="Proteomes" id="UP001163105"/>
    </source>
</evidence>
<accession>A0AB34G2Y7</accession>
<dbReference type="InterPro" id="IPR006634">
    <property type="entry name" value="TLC-dom"/>
</dbReference>
<dbReference type="GO" id="GO:0050291">
    <property type="term" value="F:sphingosine N-acyltransferase activity"/>
    <property type="evidence" value="ECO:0007669"/>
    <property type="project" value="InterPro"/>
</dbReference>
<dbReference type="InterPro" id="IPR016439">
    <property type="entry name" value="Lag1/Lac1-like"/>
</dbReference>
<evidence type="ECO:0000256" key="8">
    <source>
        <dbReference type="SAM" id="Phobius"/>
    </source>
</evidence>
<evidence type="ECO:0000256" key="6">
    <source>
        <dbReference type="PROSITE-ProRule" id="PRU00205"/>
    </source>
</evidence>